<dbReference type="AlphaFoldDB" id="A0AAN7XIW5"/>
<feature type="region of interest" description="Disordered" evidence="6">
    <location>
        <begin position="169"/>
        <end position="329"/>
    </location>
</feature>
<dbReference type="GO" id="GO:0005581">
    <property type="term" value="C:collagen trimer"/>
    <property type="evidence" value="ECO:0007669"/>
    <property type="project" value="UniProtKB-KW"/>
</dbReference>
<keyword evidence="3" id="KW-0272">Extracellular matrix</keyword>
<dbReference type="Proteomes" id="UP001346869">
    <property type="component" value="Unassembled WGS sequence"/>
</dbReference>
<comment type="caution">
    <text evidence="9">The sequence shown here is derived from an EMBL/GenBank/DDBJ whole genome shotgun (WGS) entry which is preliminary data.</text>
</comment>
<keyword evidence="2" id="KW-0964">Secreted</keyword>
<evidence type="ECO:0000256" key="1">
    <source>
        <dbReference type="ARBA" id="ARBA00004498"/>
    </source>
</evidence>
<feature type="compositionally biased region" description="Low complexity" evidence="6">
    <location>
        <begin position="230"/>
        <end position="259"/>
    </location>
</feature>
<feature type="signal peptide" evidence="7">
    <location>
        <begin position="1"/>
        <end position="37"/>
    </location>
</feature>
<evidence type="ECO:0000313" key="9">
    <source>
        <dbReference type="EMBL" id="KAK5860470.1"/>
    </source>
</evidence>
<dbReference type="Pfam" id="PF00386">
    <property type="entry name" value="C1q"/>
    <property type="match status" value="1"/>
</dbReference>
<dbReference type="SMART" id="SM00110">
    <property type="entry name" value="C1Q"/>
    <property type="match status" value="1"/>
</dbReference>
<dbReference type="InterPro" id="IPR008160">
    <property type="entry name" value="Collagen"/>
</dbReference>
<dbReference type="Pfam" id="PF01391">
    <property type="entry name" value="Collagen"/>
    <property type="match status" value="3"/>
</dbReference>
<organism evidence="9 10">
    <name type="scientific">Eleginops maclovinus</name>
    <name type="common">Patagonian blennie</name>
    <name type="synonym">Eleginus maclovinus</name>
    <dbReference type="NCBI Taxonomy" id="56733"/>
    <lineage>
        <taxon>Eukaryota</taxon>
        <taxon>Metazoa</taxon>
        <taxon>Chordata</taxon>
        <taxon>Craniata</taxon>
        <taxon>Vertebrata</taxon>
        <taxon>Euteleostomi</taxon>
        <taxon>Actinopterygii</taxon>
        <taxon>Neopterygii</taxon>
        <taxon>Teleostei</taxon>
        <taxon>Neoteleostei</taxon>
        <taxon>Acanthomorphata</taxon>
        <taxon>Eupercaria</taxon>
        <taxon>Perciformes</taxon>
        <taxon>Notothenioidei</taxon>
        <taxon>Eleginopidae</taxon>
        <taxon>Eleginops</taxon>
    </lineage>
</organism>
<dbReference type="InterPro" id="IPR001073">
    <property type="entry name" value="C1q_dom"/>
</dbReference>
<evidence type="ECO:0000256" key="2">
    <source>
        <dbReference type="ARBA" id="ARBA00022525"/>
    </source>
</evidence>
<evidence type="ECO:0000259" key="8">
    <source>
        <dbReference type="PROSITE" id="PS50871"/>
    </source>
</evidence>
<dbReference type="PANTHER" id="PTHR15427">
    <property type="entry name" value="EMILIN ELASTIN MICROFIBRIL INTERFACE-LOCATED PROTEIN ELASTIN MICROFIBRIL INTERFACER"/>
    <property type="match status" value="1"/>
</dbReference>
<sequence>MLLIFSTILRQTMLRHADRAMLMGLLGLLLLPPLCSAMILSNGTNNGPGPYVAEFRIGPRMGPEDMNRTEGDFGVPDPSMNFLHNTTFMPEGAMFSPPMPDPALCSMLMNMPIPPVDQIPLSCLCSLCKGTAGPKGDRGDRGLPGAPGSAGMRGMTGFTGPRGFTGVQGMKGQKGDQGEKGQVGDVGFTGVKGSRGYKGEKGDFGSEGPPGSPGSKGESGICPASCESVQGPPGLQGSPGPAGARGLPGVQGPMGQKGMKGPKGDLGTPGNHGVDGQKGDQGAQGMCNCTDGENGTNGLPGAQGFKGDKGDLGAQGEKGSMGLKGNKGDLGVRGVPGPCSSPIRSAFSAALDSSYPAPNWPIPFTRVIFNLYGHFNPMMGMFTAPVNGTYIFSFSLAVSGKPVVVGVYKNFERMAIATEVNNLSSATQTVIMHLFMGNKVWLQVKDANFNGVMSGEDNMSTFSGHLLYPDSCEMPIIGREGAFPIPDEYSEGDFIWKNSTQTTTTPEP</sequence>
<evidence type="ECO:0000313" key="10">
    <source>
        <dbReference type="Proteomes" id="UP001346869"/>
    </source>
</evidence>
<protein>
    <recommendedName>
        <fullName evidence="8">C1q domain-containing protein</fullName>
    </recommendedName>
</protein>
<reference evidence="9 10" key="2">
    <citation type="journal article" date="2023" name="Mol. Biol. Evol.">
        <title>Genomics of Secondarily Temperate Adaptation in the Only Non-Antarctic Icefish.</title>
        <authorList>
            <person name="Rivera-Colon A.G."/>
            <person name="Rayamajhi N."/>
            <person name="Minhas B.F."/>
            <person name="Madrigal G."/>
            <person name="Bilyk K.T."/>
            <person name="Yoon V."/>
            <person name="Hune M."/>
            <person name="Gregory S."/>
            <person name="Cheng C.H.C."/>
            <person name="Catchen J.M."/>
        </authorList>
    </citation>
    <scope>NUCLEOTIDE SEQUENCE [LARGE SCALE GENOMIC DNA]</scope>
    <source>
        <strain evidence="9">JMC-PN-2008</strain>
    </source>
</reference>
<dbReference type="PRINTS" id="PR00007">
    <property type="entry name" value="COMPLEMNTC1Q"/>
</dbReference>
<evidence type="ECO:0000256" key="7">
    <source>
        <dbReference type="SAM" id="SignalP"/>
    </source>
</evidence>
<dbReference type="PANTHER" id="PTHR15427:SF52">
    <property type="entry name" value="C1Q DOMAIN-CONTAINING PROTEIN"/>
    <property type="match status" value="1"/>
</dbReference>
<feature type="domain" description="C1q" evidence="8">
    <location>
        <begin position="340"/>
        <end position="473"/>
    </location>
</feature>
<dbReference type="InterPro" id="IPR008983">
    <property type="entry name" value="Tumour_necrosis_fac-like_dom"/>
</dbReference>
<dbReference type="EMBL" id="JAUZQC010000014">
    <property type="protein sequence ID" value="KAK5860470.1"/>
    <property type="molecule type" value="Genomic_DNA"/>
</dbReference>
<feature type="chain" id="PRO_5043003687" description="C1q domain-containing protein" evidence="7">
    <location>
        <begin position="38"/>
        <end position="508"/>
    </location>
</feature>
<evidence type="ECO:0000256" key="4">
    <source>
        <dbReference type="ARBA" id="ARBA00022729"/>
    </source>
</evidence>
<accession>A0AAN7XIW5</accession>
<proteinExistence type="predicted"/>
<feature type="region of interest" description="Disordered" evidence="6">
    <location>
        <begin position="132"/>
        <end position="154"/>
    </location>
</feature>
<dbReference type="SUPFAM" id="SSF49842">
    <property type="entry name" value="TNF-like"/>
    <property type="match status" value="1"/>
</dbReference>
<dbReference type="InterPro" id="IPR050392">
    <property type="entry name" value="Collagen/C1q_domain"/>
</dbReference>
<keyword evidence="10" id="KW-1185">Reference proteome</keyword>
<gene>
    <name evidence="9" type="ORF">PBY51_021945</name>
</gene>
<evidence type="ECO:0000256" key="6">
    <source>
        <dbReference type="SAM" id="MobiDB-lite"/>
    </source>
</evidence>
<dbReference type="PROSITE" id="PS50871">
    <property type="entry name" value="C1Q"/>
    <property type="match status" value="1"/>
</dbReference>
<dbReference type="Gene3D" id="2.60.120.40">
    <property type="match status" value="1"/>
</dbReference>
<keyword evidence="5" id="KW-0176">Collagen</keyword>
<comment type="subcellular location">
    <subcellularLocation>
        <location evidence="1">Secreted</location>
        <location evidence="1">Extracellular space</location>
        <location evidence="1">Extracellular matrix</location>
    </subcellularLocation>
</comment>
<keyword evidence="4 7" id="KW-0732">Signal</keyword>
<name>A0AAN7XIW5_ELEMC</name>
<reference evidence="9 10" key="1">
    <citation type="journal article" date="2023" name="Genes (Basel)">
        <title>Chromosome-Level Genome Assembly and Circadian Gene Repertoire of the Patagonia Blennie Eleginops maclovinus-The Closest Ancestral Proxy of Antarctic Cryonotothenioids.</title>
        <authorList>
            <person name="Cheng C.C."/>
            <person name="Rivera-Colon A.G."/>
            <person name="Minhas B.F."/>
            <person name="Wilson L."/>
            <person name="Rayamajhi N."/>
            <person name="Vargas-Chacoff L."/>
            <person name="Catchen J.M."/>
        </authorList>
    </citation>
    <scope>NUCLEOTIDE SEQUENCE [LARGE SCALE GENOMIC DNA]</scope>
    <source>
        <strain evidence="9">JMC-PN-2008</strain>
    </source>
</reference>
<evidence type="ECO:0000256" key="5">
    <source>
        <dbReference type="ARBA" id="ARBA00023119"/>
    </source>
</evidence>
<evidence type="ECO:0000256" key="3">
    <source>
        <dbReference type="ARBA" id="ARBA00022530"/>
    </source>
</evidence>
<feature type="compositionally biased region" description="Low complexity" evidence="6">
    <location>
        <begin position="206"/>
        <end position="220"/>
    </location>
</feature>